<evidence type="ECO:0000256" key="1">
    <source>
        <dbReference type="ARBA" id="ARBA00004141"/>
    </source>
</evidence>
<protein>
    <submittedName>
        <fullName evidence="8">General substrate transporter</fullName>
    </submittedName>
</protein>
<feature type="transmembrane region" description="Helical" evidence="6">
    <location>
        <begin position="97"/>
        <end position="116"/>
    </location>
</feature>
<dbReference type="EMBL" id="JABBWK010000091">
    <property type="protein sequence ID" value="KAG1893783.1"/>
    <property type="molecule type" value="Genomic_DNA"/>
</dbReference>
<sequence>MIMATTLKGELRDIIQYRNAYLLAFSATTGYVCFGWEIGLIGGVITLPSFQEYFGLLSESASARASLSANIVSVLQAGGFFGALFSSYFASRFGRKPALIASGVIYLIGSIIQSTAGIGTSSAVGLKVLYFSRFFGGMGVGLMSAWCRHTYPNVPREPYVVDALVAIEVSVGLGNMLAFWVNYSVSLNISPGQMQWRLPFIVQIYLGALGGFYAFPTRVSPLACGTRTLR</sequence>
<comment type="subcellular location">
    <subcellularLocation>
        <location evidence="1">Membrane</location>
        <topology evidence="1">Multi-pass membrane protein</topology>
    </subcellularLocation>
</comment>
<keyword evidence="5 6" id="KW-0472">Membrane</keyword>
<dbReference type="SUPFAM" id="SSF103473">
    <property type="entry name" value="MFS general substrate transporter"/>
    <property type="match status" value="1"/>
</dbReference>
<feature type="transmembrane region" description="Helical" evidence="6">
    <location>
        <begin position="196"/>
        <end position="215"/>
    </location>
</feature>
<reference evidence="8" key="1">
    <citation type="journal article" date="2020" name="New Phytol.">
        <title>Comparative genomics reveals dynamic genome evolution in host specialist ectomycorrhizal fungi.</title>
        <authorList>
            <person name="Lofgren L.A."/>
            <person name="Nguyen N.H."/>
            <person name="Vilgalys R."/>
            <person name="Ruytinx J."/>
            <person name="Liao H.L."/>
            <person name="Branco S."/>
            <person name="Kuo A."/>
            <person name="LaButti K."/>
            <person name="Lipzen A."/>
            <person name="Andreopoulos W."/>
            <person name="Pangilinan J."/>
            <person name="Riley R."/>
            <person name="Hundley H."/>
            <person name="Na H."/>
            <person name="Barry K."/>
            <person name="Grigoriev I.V."/>
            <person name="Stajich J.E."/>
            <person name="Kennedy P.G."/>
        </authorList>
    </citation>
    <scope>NUCLEOTIDE SEQUENCE</scope>
    <source>
        <strain evidence="8">FC203</strain>
    </source>
</reference>
<dbReference type="AlphaFoldDB" id="A0AAD4DTQ9"/>
<proteinExistence type="inferred from homology"/>
<keyword evidence="4 6" id="KW-1133">Transmembrane helix</keyword>
<feature type="transmembrane region" description="Helical" evidence="6">
    <location>
        <begin position="67"/>
        <end position="90"/>
    </location>
</feature>
<keyword evidence="3 6" id="KW-0812">Transmembrane</keyword>
<dbReference type="InterPro" id="IPR005828">
    <property type="entry name" value="MFS_sugar_transport-like"/>
</dbReference>
<name>A0AAD4DTQ9_9AGAM</name>
<dbReference type="Proteomes" id="UP001195769">
    <property type="component" value="Unassembled WGS sequence"/>
</dbReference>
<dbReference type="InterPro" id="IPR050360">
    <property type="entry name" value="MFS_Sugar_Transporters"/>
</dbReference>
<evidence type="ECO:0000313" key="9">
    <source>
        <dbReference type="Proteomes" id="UP001195769"/>
    </source>
</evidence>
<feature type="transmembrane region" description="Helical" evidence="6">
    <location>
        <begin position="159"/>
        <end position="181"/>
    </location>
</feature>
<dbReference type="PANTHER" id="PTHR48022">
    <property type="entry name" value="PLASTIDIC GLUCOSE TRANSPORTER 4"/>
    <property type="match status" value="1"/>
</dbReference>
<dbReference type="InterPro" id="IPR020846">
    <property type="entry name" value="MFS_dom"/>
</dbReference>
<dbReference type="InterPro" id="IPR036259">
    <property type="entry name" value="MFS_trans_sf"/>
</dbReference>
<evidence type="ECO:0000256" key="3">
    <source>
        <dbReference type="ARBA" id="ARBA00022692"/>
    </source>
</evidence>
<gene>
    <name evidence="8" type="ORF">F5891DRAFT_764595</name>
</gene>
<feature type="transmembrane region" description="Helical" evidence="6">
    <location>
        <begin position="128"/>
        <end position="147"/>
    </location>
</feature>
<evidence type="ECO:0000256" key="6">
    <source>
        <dbReference type="SAM" id="Phobius"/>
    </source>
</evidence>
<evidence type="ECO:0000256" key="5">
    <source>
        <dbReference type="ARBA" id="ARBA00023136"/>
    </source>
</evidence>
<keyword evidence="9" id="KW-1185">Reference proteome</keyword>
<organism evidence="8 9">
    <name type="scientific">Suillus fuscotomentosus</name>
    <dbReference type="NCBI Taxonomy" id="1912939"/>
    <lineage>
        <taxon>Eukaryota</taxon>
        <taxon>Fungi</taxon>
        <taxon>Dikarya</taxon>
        <taxon>Basidiomycota</taxon>
        <taxon>Agaricomycotina</taxon>
        <taxon>Agaricomycetes</taxon>
        <taxon>Agaricomycetidae</taxon>
        <taxon>Boletales</taxon>
        <taxon>Suillineae</taxon>
        <taxon>Suillaceae</taxon>
        <taxon>Suillus</taxon>
    </lineage>
</organism>
<dbReference type="Pfam" id="PF00083">
    <property type="entry name" value="Sugar_tr"/>
    <property type="match status" value="1"/>
</dbReference>
<dbReference type="GO" id="GO:0005351">
    <property type="term" value="F:carbohydrate:proton symporter activity"/>
    <property type="evidence" value="ECO:0007669"/>
    <property type="project" value="TreeGrafter"/>
</dbReference>
<dbReference type="Gene3D" id="1.20.1250.20">
    <property type="entry name" value="MFS general substrate transporter like domains"/>
    <property type="match status" value="1"/>
</dbReference>
<evidence type="ECO:0000256" key="2">
    <source>
        <dbReference type="ARBA" id="ARBA00010992"/>
    </source>
</evidence>
<evidence type="ECO:0000256" key="4">
    <source>
        <dbReference type="ARBA" id="ARBA00022989"/>
    </source>
</evidence>
<feature type="domain" description="Major facilitator superfamily (MFS) profile" evidence="7">
    <location>
        <begin position="23"/>
        <end position="230"/>
    </location>
</feature>
<dbReference type="RefSeq" id="XP_041219359.1">
    <property type="nucleotide sequence ID" value="XM_041373175.1"/>
</dbReference>
<accession>A0AAD4DTQ9</accession>
<evidence type="ECO:0000259" key="7">
    <source>
        <dbReference type="PROSITE" id="PS50850"/>
    </source>
</evidence>
<dbReference type="PROSITE" id="PS50850">
    <property type="entry name" value="MFS"/>
    <property type="match status" value="1"/>
</dbReference>
<comment type="similarity">
    <text evidence="2">Belongs to the major facilitator superfamily. Sugar transporter (TC 2.A.1.1) family.</text>
</comment>
<dbReference type="PANTHER" id="PTHR48022:SF81">
    <property type="entry name" value="MAJOR FACILITATOR SUPERFAMILY (MFS) PROFILE DOMAIN-CONTAINING PROTEIN"/>
    <property type="match status" value="1"/>
</dbReference>
<dbReference type="GO" id="GO:0016020">
    <property type="term" value="C:membrane"/>
    <property type="evidence" value="ECO:0007669"/>
    <property type="project" value="UniProtKB-SubCell"/>
</dbReference>
<comment type="caution">
    <text evidence="8">The sequence shown here is derived from an EMBL/GenBank/DDBJ whole genome shotgun (WGS) entry which is preliminary data.</text>
</comment>
<evidence type="ECO:0000313" key="8">
    <source>
        <dbReference type="EMBL" id="KAG1893783.1"/>
    </source>
</evidence>
<feature type="transmembrane region" description="Helical" evidence="6">
    <location>
        <begin position="21"/>
        <end position="47"/>
    </location>
</feature>
<dbReference type="GeneID" id="64667473"/>